<dbReference type="GO" id="GO:0031251">
    <property type="term" value="C:PAN complex"/>
    <property type="evidence" value="ECO:0007669"/>
    <property type="project" value="UniProtKB-UniRule"/>
</dbReference>
<dbReference type="Gene3D" id="6.10.250.3160">
    <property type="match status" value="1"/>
</dbReference>
<dbReference type="PANTHER" id="PTHR12272:SF11">
    <property type="entry name" value="PAN2-PAN3 DEADENYLATION COMPLEX SUBUNIT PAN3"/>
    <property type="match status" value="1"/>
</dbReference>
<evidence type="ECO:0000256" key="2">
    <source>
        <dbReference type="ARBA" id="ARBA00022490"/>
    </source>
</evidence>
<feature type="binding site" evidence="10">
    <location>
        <begin position="424"/>
        <end position="425"/>
    </location>
    <ligand>
        <name>ATP</name>
        <dbReference type="ChEBI" id="CHEBI:30616"/>
    </ligand>
</feature>
<comment type="domain">
    <text evidence="10">Contains a pseudokinase domain. The protein kinase domain is predicted to be catalytically inactive because some of the residues important for catalytic activity are substituted and it lacks the equivalent of the binding site for a peptide substrate. However, it has retained an ATP-binding site and ATP-binding is required for mRNA degradation, stimulating the activity of the PAN2 nuclease in vitro. The nucleotide-binding site is juxtaposed to the RNase active site of PAN2 in the complex and may actually bind nucleosides of a poly(A) RNA rather than ATP, feeding the poly(A)-tail to the active site of the deadenylase and thus increasing the efficiency with which this distributive enzyme degrades oligo(A) RNAs.</text>
</comment>
<dbReference type="SUPFAM" id="SSF56112">
    <property type="entry name" value="Protein kinase-like (PK-like)"/>
    <property type="match status" value="1"/>
</dbReference>
<comment type="similarity">
    <text evidence="10">Belongs to the protein kinase superfamily. PAN3 family.</text>
</comment>
<dbReference type="FunFam" id="1.10.287.3700:FF:000001">
    <property type="entry name" value="PAN2-PAN3 deadenylation complex subunit PAN3"/>
    <property type="match status" value="1"/>
</dbReference>
<evidence type="ECO:0000256" key="11">
    <source>
        <dbReference type="SAM" id="MobiDB-lite"/>
    </source>
</evidence>
<proteinExistence type="inferred from homology"/>
<keyword evidence="2 10" id="KW-0963">Cytoplasm</keyword>
<comment type="domain">
    <text evidence="10">The pseudokinase domain, the coiled-coil (CC), and C-terminal knob domain (CK) form a structural unit (PKC) that forms an extensive high-affinity interaction surface for PAN2.</text>
</comment>
<dbReference type="GO" id="GO:0000289">
    <property type="term" value="P:nuclear-transcribed mRNA poly(A) tail shortening"/>
    <property type="evidence" value="ECO:0007669"/>
    <property type="project" value="UniProtKB-UniRule"/>
</dbReference>
<dbReference type="GO" id="GO:0004672">
    <property type="term" value="F:protein kinase activity"/>
    <property type="evidence" value="ECO:0007669"/>
    <property type="project" value="InterPro"/>
</dbReference>
<feature type="coiled-coil region" evidence="10">
    <location>
        <begin position="525"/>
        <end position="563"/>
    </location>
</feature>
<comment type="subcellular location">
    <subcellularLocation>
        <location evidence="1 10">Cytoplasm</location>
    </subcellularLocation>
</comment>
<evidence type="ECO:0000256" key="10">
    <source>
        <dbReference type="HAMAP-Rule" id="MF_03181"/>
    </source>
</evidence>
<comment type="caution">
    <text evidence="10">Lacks conserved residue(s) required for the propagation of feature annotation.</text>
</comment>
<dbReference type="FunFam" id="1.10.510.10:FF:000520">
    <property type="entry name" value="PAN2-PAN3 deadenylation complex subunit PAN3"/>
    <property type="match status" value="1"/>
</dbReference>
<dbReference type="HAMAP" id="MF_03181">
    <property type="entry name" value="PAN3"/>
    <property type="match status" value="1"/>
</dbReference>
<accession>A0AAF0DC04</accession>
<dbReference type="PROSITE" id="PS50011">
    <property type="entry name" value="PROTEIN_KINASE_DOM"/>
    <property type="match status" value="1"/>
</dbReference>
<dbReference type="GO" id="GO:0008143">
    <property type="term" value="F:poly(A) binding"/>
    <property type="evidence" value="ECO:0007669"/>
    <property type="project" value="TreeGrafter"/>
</dbReference>
<dbReference type="Gene3D" id="1.10.510.10">
    <property type="entry name" value="Transferase(Phosphotransferase) domain 1"/>
    <property type="match status" value="1"/>
</dbReference>
<organism evidence="13 14">
    <name type="scientific">Emydomyces testavorans</name>
    <dbReference type="NCBI Taxonomy" id="2070801"/>
    <lineage>
        <taxon>Eukaryota</taxon>
        <taxon>Fungi</taxon>
        <taxon>Dikarya</taxon>
        <taxon>Ascomycota</taxon>
        <taxon>Pezizomycotina</taxon>
        <taxon>Eurotiomycetes</taxon>
        <taxon>Eurotiomycetidae</taxon>
        <taxon>Onygenales</taxon>
        <taxon>Nannizziopsiaceae</taxon>
        <taxon>Emydomyces</taxon>
    </lineage>
</organism>
<keyword evidence="5 10" id="KW-0547">Nucleotide-binding</keyword>
<evidence type="ECO:0000256" key="8">
    <source>
        <dbReference type="ARBA" id="ARBA00022840"/>
    </source>
</evidence>
<protein>
    <recommendedName>
        <fullName evidence="10">PAN2-PAN3 deadenylation complex subunit PAN3</fullName>
    </recommendedName>
    <alternativeName>
        <fullName evidence="10">PAB1P-dependent poly(A)-specific ribonuclease</fullName>
    </alternativeName>
    <alternativeName>
        <fullName evidence="10">Poly(A)-nuclease deadenylation complex subunit 3</fullName>
        <shortName evidence="10">PAN deadenylation complex subunit 3</shortName>
    </alternativeName>
</protein>
<name>A0AAF0DC04_9EURO</name>
<feature type="domain" description="Protein kinase" evidence="12">
    <location>
        <begin position="285"/>
        <end position="660"/>
    </location>
</feature>
<gene>
    <name evidence="10 13" type="primary">PAN3</name>
    <name evidence="13" type="ORF">PRK78_000152</name>
</gene>
<comment type="domain">
    <text evidence="10">The N-terminal zinc finger binds to poly(A) RNA.</text>
</comment>
<evidence type="ECO:0000256" key="7">
    <source>
        <dbReference type="ARBA" id="ARBA00022833"/>
    </source>
</evidence>
<evidence type="ECO:0000256" key="1">
    <source>
        <dbReference type="ARBA" id="ARBA00004496"/>
    </source>
</evidence>
<keyword evidence="8 10" id="KW-0067">ATP-binding</keyword>
<keyword evidence="3 10" id="KW-0507">mRNA processing</keyword>
<feature type="compositionally biased region" description="Polar residues" evidence="11">
    <location>
        <begin position="121"/>
        <end position="135"/>
    </location>
</feature>
<feature type="binding site" evidence="10">
    <location>
        <begin position="363"/>
        <end position="370"/>
    </location>
    <ligand>
        <name>ATP</name>
        <dbReference type="ChEBI" id="CHEBI:30616"/>
    </ligand>
</feature>
<keyword evidence="4" id="KW-0479">Metal-binding</keyword>
<dbReference type="GO" id="GO:0005524">
    <property type="term" value="F:ATP binding"/>
    <property type="evidence" value="ECO:0007669"/>
    <property type="project" value="UniProtKB-UniRule"/>
</dbReference>
<evidence type="ECO:0000256" key="5">
    <source>
        <dbReference type="ARBA" id="ARBA00022741"/>
    </source>
</evidence>
<dbReference type="Gene3D" id="1.20.5.5160">
    <property type="match status" value="1"/>
</dbReference>
<feature type="compositionally biased region" description="Basic and acidic residues" evidence="11">
    <location>
        <begin position="45"/>
        <end position="56"/>
    </location>
</feature>
<dbReference type="InterPro" id="IPR041332">
    <property type="entry name" value="Pan3_CK"/>
</dbReference>
<comment type="function">
    <text evidence="10">Regulatory subunit of the poly(A)-nuclease (PAN) deadenylation complex, one of two cytoplasmic mRNA deadenylases involved in mRNA turnover. PAN specifically shortens poly(A) tails of RNA and the activity is stimulated by poly(A)-binding protein PAB1. PAN deadenylation is followed by rapid degradation of the shortened mRNA tails by the CCR4-NOT complex. Deadenylated mRNAs are then degraded by two alternative mechanisms, namely exosome-mediated 3'-5' exonucleolytic degradation, or deadenlyation-dependent mRNA decaping and subsequent 5'-3' exonucleolytic degradation by XRN1. May also be involved in post-transcriptional maturation of mRNA poly(A) tails. PAN3 acts as a positive regulator for PAN activity, recruiting the catalytic subunit PAN2 to mRNA via its interaction with RNA and with PAB1.</text>
</comment>
<keyword evidence="6" id="KW-0863">Zinc-finger</keyword>
<dbReference type="GO" id="GO:0006397">
    <property type="term" value="P:mRNA processing"/>
    <property type="evidence" value="ECO:0007669"/>
    <property type="project" value="UniProtKB-KW"/>
</dbReference>
<dbReference type="InterPro" id="IPR030844">
    <property type="entry name" value="PAN3"/>
</dbReference>
<dbReference type="InterPro" id="IPR011009">
    <property type="entry name" value="Kinase-like_dom_sf"/>
</dbReference>
<dbReference type="Proteomes" id="UP001219355">
    <property type="component" value="Chromosome 1"/>
</dbReference>
<sequence>MASGGKPNLDNGRRSTSSPKLKGRDHAKDTLCRNVTIYGRCRYEDKGARNPHHDPQRISAAQSTEGGGGSSKKRLNVDSPSFTPSATPLNGSSGLKKSATISPKAASAAPFLPKGVLPRSNPATPQIQPESSTPDWSIGEIQDFVPQGFDASHVETIHGHGNGALSTPAFDPFVSSSTTLGASGNVGHQVQPNLYTHDPSAMGGAAFFGAQDTFQQPVQYHLYAPIGPHNQNILGYQRNVHDLFLPNSFREELQKKAAATLQTLPSSQLPAQIDYFHSLVPLDLSHQKNAAIFGYPSWVYKAQSSKDGNFYVLRRIEGFRLTNEKAIRSVQNWKRVGCGSVVTVHDAFTNRSFQDSSLIFVTDYHPLSKTLAEQHLADGQGRYQSRHNTGHIPEQVLWSYITQIANALKAIHSAGLAARVIEPSKILITGKNRIRLNACGILDVVQFDSQRPLADLQHQDLVNFGQLLLTLGASSPSVMHNPTNAMEHFSRMYSAQLNNSVYWLLSGMHKDQERTIDIFISGISSQLISTFDSSLHLDDQLICDLSRELENARIVRLLTKLNFINERPEYEHDRQWSENGERYFLKLYRDYVFHQVDAQNAPVVDLGHVLTSLNKLDAGSDEKITLISRDEQSCFIVSYKELKKAVEASFQALLKPARRM</sequence>
<dbReference type="GO" id="GO:0008270">
    <property type="term" value="F:zinc ion binding"/>
    <property type="evidence" value="ECO:0007669"/>
    <property type="project" value="UniProtKB-KW"/>
</dbReference>
<keyword evidence="7" id="KW-0862">Zinc</keyword>
<evidence type="ECO:0000313" key="13">
    <source>
        <dbReference type="EMBL" id="WEW54727.1"/>
    </source>
</evidence>
<evidence type="ECO:0000256" key="9">
    <source>
        <dbReference type="ARBA" id="ARBA00023054"/>
    </source>
</evidence>
<evidence type="ECO:0000259" key="12">
    <source>
        <dbReference type="PROSITE" id="PS50011"/>
    </source>
</evidence>
<evidence type="ECO:0000256" key="3">
    <source>
        <dbReference type="ARBA" id="ARBA00022664"/>
    </source>
</evidence>
<reference evidence="13" key="1">
    <citation type="submission" date="2023-03" db="EMBL/GenBank/DDBJ databases">
        <title>Emydomyces testavorans Genome Sequence.</title>
        <authorList>
            <person name="Hoyer L."/>
        </authorList>
    </citation>
    <scope>NUCLEOTIDE SEQUENCE</scope>
    <source>
        <strain evidence="13">16-2883</strain>
    </source>
</reference>
<comment type="subunit">
    <text evidence="10">Homodimer. Forms a heterotrimer with a catalytic subunit PAN2 to form the poly(A)-nuclease (PAN) deadenylation complex. Interacts (via PAM-2 motif) with poly(A)-binding protein PAB1 (via PABC domain), conferring substrate specificity of the enzyme complex.</text>
</comment>
<feature type="binding site" evidence="10">
    <location>
        <position position="314"/>
    </location>
    <ligand>
        <name>ATP</name>
        <dbReference type="ChEBI" id="CHEBI:30616"/>
    </ligand>
</feature>
<dbReference type="InterPro" id="IPR000719">
    <property type="entry name" value="Prot_kinase_dom"/>
</dbReference>
<feature type="compositionally biased region" description="Polar residues" evidence="11">
    <location>
        <begin position="78"/>
        <end position="101"/>
    </location>
</feature>
<evidence type="ECO:0000256" key="4">
    <source>
        <dbReference type="ARBA" id="ARBA00022723"/>
    </source>
</evidence>
<dbReference type="Pfam" id="PF18101">
    <property type="entry name" value="Pan3_CK"/>
    <property type="match status" value="1"/>
</dbReference>
<feature type="region of interest" description="Disordered" evidence="11">
    <location>
        <begin position="1"/>
        <end position="29"/>
    </location>
</feature>
<dbReference type="PANTHER" id="PTHR12272">
    <property type="entry name" value="DEADENYLATION COMPLEX SUBUNIT PAN3"/>
    <property type="match status" value="1"/>
</dbReference>
<evidence type="ECO:0000256" key="6">
    <source>
        <dbReference type="ARBA" id="ARBA00022771"/>
    </source>
</evidence>
<keyword evidence="14" id="KW-1185">Reference proteome</keyword>
<evidence type="ECO:0000313" key="14">
    <source>
        <dbReference type="Proteomes" id="UP001219355"/>
    </source>
</evidence>
<dbReference type="GO" id="GO:0000932">
    <property type="term" value="C:P-body"/>
    <property type="evidence" value="ECO:0007669"/>
    <property type="project" value="TreeGrafter"/>
</dbReference>
<dbReference type="AlphaFoldDB" id="A0AAF0DC04"/>
<keyword evidence="9 10" id="KW-0175">Coiled coil</keyword>
<dbReference type="EMBL" id="CP120627">
    <property type="protein sequence ID" value="WEW54727.1"/>
    <property type="molecule type" value="Genomic_DNA"/>
</dbReference>
<dbReference type="FunFam" id="1.20.5.5160:FF:000002">
    <property type="entry name" value="PAN2-PAN3 deadenylation complex subunit PAN3"/>
    <property type="match status" value="1"/>
</dbReference>
<feature type="region of interest" description="Disordered" evidence="11">
    <location>
        <begin position="45"/>
        <end position="136"/>
    </location>
</feature>
<dbReference type="Pfam" id="PF25586">
    <property type="entry name" value="zf-CCCH_PAN3"/>
    <property type="match status" value="1"/>
</dbReference>
<dbReference type="Gene3D" id="1.10.287.3700">
    <property type="match status" value="1"/>
</dbReference>
<feature type="region of interest" description="Knob domain" evidence="10">
    <location>
        <begin position="564"/>
        <end position="660"/>
    </location>
</feature>